<proteinExistence type="predicted"/>
<evidence type="ECO:0000313" key="2">
    <source>
        <dbReference type="EMBL" id="ANH51526.2"/>
    </source>
</evidence>
<gene>
    <name evidence="2" type="ORF">SIMMY50_64</name>
</gene>
<feature type="transmembrane region" description="Helical" evidence="1">
    <location>
        <begin position="46"/>
        <end position="69"/>
    </location>
</feature>
<evidence type="ECO:0000313" key="3">
    <source>
        <dbReference type="Proteomes" id="UP000222975"/>
    </source>
</evidence>
<keyword evidence="3" id="KW-1185">Reference proteome</keyword>
<organism evidence="2 3">
    <name type="scientific">Erwinia phage vB_EamM_Simmy50</name>
    <dbReference type="NCBI Taxonomy" id="1815988"/>
    <lineage>
        <taxon>Viruses</taxon>
        <taxon>Duplodnaviria</taxon>
        <taxon>Heunggongvirae</taxon>
        <taxon>Uroviricota</taxon>
        <taxon>Caudoviricetes</taxon>
        <taxon>Chimalliviridae</taxon>
        <taxon>Agricanvirus</taxon>
        <taxon>Agricanvirus simmy50</taxon>
    </lineage>
</organism>
<protein>
    <submittedName>
        <fullName evidence="2">Uncharacterized protein</fullName>
    </submittedName>
</protein>
<sequence>MPQGSIIMQEFFKSYGTYFFDVLMFIMVFAWCFCGSGGTRHDKNKWLRYGAPVALGLFVVLVVHGFGAFDRYLERNKCADLPIGVGVMIEDRCYKRVDGPVYISADSTVYKESNVHD</sequence>
<accession>A0A173GCZ4</accession>
<dbReference type="Proteomes" id="UP000222975">
    <property type="component" value="Segment"/>
</dbReference>
<feature type="transmembrane region" description="Helical" evidence="1">
    <location>
        <begin position="15"/>
        <end position="34"/>
    </location>
</feature>
<keyword evidence="1" id="KW-0812">Transmembrane</keyword>
<dbReference type="EMBL" id="KU886223">
    <property type="protein sequence ID" value="ANH51526.2"/>
    <property type="molecule type" value="Genomic_DNA"/>
</dbReference>
<keyword evidence="1" id="KW-1133">Transmembrane helix</keyword>
<name>A0A173GCZ4_9CAUD</name>
<reference evidence="3" key="1">
    <citation type="submission" date="2016-03" db="EMBL/GenBank/DDBJ databases">
        <authorList>
            <person name="Sharma R."/>
            <person name="Simister A.R."/>
            <person name="Berg J.A."/>
            <person name="Jensen G.L."/>
            <person name="Keele B.R."/>
            <person name="Ward M.E.H."/>
            <person name="Breakwell D.P."/>
            <person name="Hope S."/>
            <person name="Grose J.H."/>
        </authorList>
    </citation>
    <scope>NUCLEOTIDE SEQUENCE [LARGE SCALE GENOMIC DNA]</scope>
</reference>
<keyword evidence="1" id="KW-0472">Membrane</keyword>
<evidence type="ECO:0000256" key="1">
    <source>
        <dbReference type="SAM" id="Phobius"/>
    </source>
</evidence>